<evidence type="ECO:0000313" key="2">
    <source>
        <dbReference type="EMBL" id="MDQ0360362.1"/>
    </source>
</evidence>
<protein>
    <submittedName>
        <fullName evidence="2">ABC-type arginine/histidine transport system permease subunit</fullName>
    </submittedName>
</protein>
<feature type="transmembrane region" description="Helical" evidence="1">
    <location>
        <begin position="43"/>
        <end position="64"/>
    </location>
</feature>
<dbReference type="RefSeq" id="WP_307406209.1">
    <property type="nucleotide sequence ID" value="NZ_JAUSUR010000001.1"/>
</dbReference>
<evidence type="ECO:0000313" key="3">
    <source>
        <dbReference type="Proteomes" id="UP001230220"/>
    </source>
</evidence>
<dbReference type="Proteomes" id="UP001230220">
    <property type="component" value="Unassembled WGS sequence"/>
</dbReference>
<evidence type="ECO:0000256" key="1">
    <source>
        <dbReference type="SAM" id="Phobius"/>
    </source>
</evidence>
<gene>
    <name evidence="2" type="ORF">J2S15_001093</name>
</gene>
<keyword evidence="3" id="KW-1185">Reference proteome</keyword>
<keyword evidence="1" id="KW-1133">Transmembrane helix</keyword>
<reference evidence="2 3" key="1">
    <citation type="submission" date="2023-07" db="EMBL/GenBank/DDBJ databases">
        <title>Genomic Encyclopedia of Type Strains, Phase IV (KMG-IV): sequencing the most valuable type-strain genomes for metagenomic binning, comparative biology and taxonomic classification.</title>
        <authorList>
            <person name="Goeker M."/>
        </authorList>
    </citation>
    <scope>NUCLEOTIDE SEQUENCE [LARGE SCALE GENOMIC DNA]</scope>
    <source>
        <strain evidence="2 3">DSM 16784</strain>
    </source>
</reference>
<dbReference type="EMBL" id="JAUSUR010000001">
    <property type="protein sequence ID" value="MDQ0360362.1"/>
    <property type="molecule type" value="Genomic_DNA"/>
</dbReference>
<keyword evidence="1" id="KW-0812">Transmembrane</keyword>
<name>A0ABU0E0E8_9FIRM</name>
<accession>A0ABU0E0E8</accession>
<proteinExistence type="predicted"/>
<sequence>MKKKKLIIHIVVGLLILLIPLMLTSESGLYITSDFQIIGMNYFIRAGALIVSILVMYVGINNYFKLDESK</sequence>
<organism evidence="2 3">
    <name type="scientific">Breznakia pachnodae</name>
    <dbReference type="NCBI Taxonomy" id="265178"/>
    <lineage>
        <taxon>Bacteria</taxon>
        <taxon>Bacillati</taxon>
        <taxon>Bacillota</taxon>
        <taxon>Erysipelotrichia</taxon>
        <taxon>Erysipelotrichales</taxon>
        <taxon>Erysipelotrichaceae</taxon>
        <taxon>Breznakia</taxon>
    </lineage>
</organism>
<feature type="transmembrane region" description="Helical" evidence="1">
    <location>
        <begin position="7"/>
        <end position="23"/>
    </location>
</feature>
<keyword evidence="1" id="KW-0472">Membrane</keyword>
<comment type="caution">
    <text evidence="2">The sequence shown here is derived from an EMBL/GenBank/DDBJ whole genome shotgun (WGS) entry which is preliminary data.</text>
</comment>